<comment type="pathway">
    <text evidence="2 10">Cofactor biosynthesis; NAD(+) biosynthesis; deamido-NAD(+) from nicotinate D-ribonucleotide: step 1/1.</text>
</comment>
<evidence type="ECO:0000313" key="13">
    <source>
        <dbReference type="Proteomes" id="UP000253034"/>
    </source>
</evidence>
<name>A0A369BB77_9FIRM</name>
<evidence type="ECO:0000256" key="1">
    <source>
        <dbReference type="ARBA" id="ARBA00002324"/>
    </source>
</evidence>
<keyword evidence="7 10" id="KW-0067">ATP-binding</keyword>
<protein>
    <recommendedName>
        <fullName evidence="10">Probable nicotinate-nucleotide adenylyltransferase</fullName>
        <ecNumber evidence="10">2.7.7.18</ecNumber>
    </recommendedName>
    <alternativeName>
        <fullName evidence="10">Deamido-NAD(+) diphosphorylase</fullName>
    </alternativeName>
    <alternativeName>
        <fullName evidence="10">Deamido-NAD(+) pyrophosphorylase</fullName>
    </alternativeName>
    <alternativeName>
        <fullName evidence="10">Nicotinate mononucleotide adenylyltransferase</fullName>
        <shortName evidence="10">NaMN adenylyltransferase</shortName>
    </alternativeName>
</protein>
<dbReference type="AlphaFoldDB" id="A0A369BB77"/>
<dbReference type="HAMAP" id="MF_00244">
    <property type="entry name" value="NaMN_adenylyltr"/>
    <property type="match status" value="1"/>
</dbReference>
<dbReference type="NCBIfam" id="NF000840">
    <property type="entry name" value="PRK00071.1-3"/>
    <property type="match status" value="1"/>
</dbReference>
<evidence type="ECO:0000256" key="3">
    <source>
        <dbReference type="ARBA" id="ARBA00022642"/>
    </source>
</evidence>
<reference evidence="12 13" key="1">
    <citation type="submission" date="2018-07" db="EMBL/GenBank/DDBJ databases">
        <title>Genomic Encyclopedia of Type Strains, Phase IV (KMG-IV): sequencing the most valuable type-strain genomes for metagenomic binning, comparative biology and taxonomic classification.</title>
        <authorList>
            <person name="Goeker M."/>
        </authorList>
    </citation>
    <scope>NUCLEOTIDE SEQUENCE [LARGE SCALE GENOMIC DNA]</scope>
    <source>
        <strain evidence="12 13">DSM 27016</strain>
    </source>
</reference>
<evidence type="ECO:0000256" key="8">
    <source>
        <dbReference type="ARBA" id="ARBA00023027"/>
    </source>
</evidence>
<evidence type="ECO:0000313" key="12">
    <source>
        <dbReference type="EMBL" id="RCX16924.1"/>
    </source>
</evidence>
<dbReference type="OrthoDB" id="5295945at2"/>
<dbReference type="EC" id="2.7.7.18" evidence="10"/>
<dbReference type="CDD" id="cd02165">
    <property type="entry name" value="NMNAT"/>
    <property type="match status" value="1"/>
</dbReference>
<dbReference type="InterPro" id="IPR014729">
    <property type="entry name" value="Rossmann-like_a/b/a_fold"/>
</dbReference>
<comment type="caution">
    <text evidence="12">The sequence shown here is derived from an EMBL/GenBank/DDBJ whole genome shotgun (WGS) entry which is preliminary data.</text>
</comment>
<evidence type="ECO:0000256" key="2">
    <source>
        <dbReference type="ARBA" id="ARBA00005019"/>
    </source>
</evidence>
<dbReference type="RefSeq" id="WP_114297649.1">
    <property type="nucleotide sequence ID" value="NZ_QPJT01000009.1"/>
</dbReference>
<keyword evidence="4 10" id="KW-0808">Transferase</keyword>
<keyword evidence="13" id="KW-1185">Reference proteome</keyword>
<keyword evidence="8 10" id="KW-0520">NAD</keyword>
<keyword evidence="6 10" id="KW-0547">Nucleotide-binding</keyword>
<dbReference type="GO" id="GO:0005524">
    <property type="term" value="F:ATP binding"/>
    <property type="evidence" value="ECO:0007669"/>
    <property type="project" value="UniProtKB-KW"/>
</dbReference>
<comment type="similarity">
    <text evidence="10">Belongs to the NadD family.</text>
</comment>
<dbReference type="SUPFAM" id="SSF52374">
    <property type="entry name" value="Nucleotidylyl transferase"/>
    <property type="match status" value="1"/>
</dbReference>
<sequence>MNRYRYIGIAGGTFNPIHYGHLILAENVREIFHLDKVIFIPSGVPPHKNTLEVASARHRLNMVKLAVESNPFFDVSDMEIERAGYTYTVDTLLYLKNLYGEDSRLFFITGADVILDLHTWKDYRRVFTLCEFIATVRPGYEEEKFQNRLDFLKEEYGAAINLVKAPLIEISSTAIRERIVCGKSIKYMVPEAVEGYVVENRLYLEDMQRG</sequence>
<evidence type="ECO:0000256" key="6">
    <source>
        <dbReference type="ARBA" id="ARBA00022741"/>
    </source>
</evidence>
<organism evidence="12 13">
    <name type="scientific">Anaerobacterium chartisolvens</name>
    <dbReference type="NCBI Taxonomy" id="1297424"/>
    <lineage>
        <taxon>Bacteria</taxon>
        <taxon>Bacillati</taxon>
        <taxon>Bacillota</taxon>
        <taxon>Clostridia</taxon>
        <taxon>Eubacteriales</taxon>
        <taxon>Oscillospiraceae</taxon>
        <taxon>Anaerobacterium</taxon>
    </lineage>
</organism>
<evidence type="ECO:0000256" key="7">
    <source>
        <dbReference type="ARBA" id="ARBA00022840"/>
    </source>
</evidence>
<comment type="catalytic activity">
    <reaction evidence="9 10">
        <text>nicotinate beta-D-ribonucleotide + ATP + H(+) = deamido-NAD(+) + diphosphate</text>
        <dbReference type="Rhea" id="RHEA:22860"/>
        <dbReference type="ChEBI" id="CHEBI:15378"/>
        <dbReference type="ChEBI" id="CHEBI:30616"/>
        <dbReference type="ChEBI" id="CHEBI:33019"/>
        <dbReference type="ChEBI" id="CHEBI:57502"/>
        <dbReference type="ChEBI" id="CHEBI:58437"/>
        <dbReference type="EC" id="2.7.7.18"/>
    </reaction>
</comment>
<dbReference type="PANTHER" id="PTHR39321:SF3">
    <property type="entry name" value="PHOSPHOPANTETHEINE ADENYLYLTRANSFERASE"/>
    <property type="match status" value="1"/>
</dbReference>
<dbReference type="GO" id="GO:0009435">
    <property type="term" value="P:NAD+ biosynthetic process"/>
    <property type="evidence" value="ECO:0007669"/>
    <property type="project" value="UniProtKB-UniRule"/>
</dbReference>
<feature type="domain" description="Cytidyltransferase-like" evidence="11">
    <location>
        <begin position="9"/>
        <end position="178"/>
    </location>
</feature>
<comment type="function">
    <text evidence="1 10">Catalyzes the reversible adenylation of nicotinate mononucleotide (NaMN) to nicotinic acid adenine dinucleotide (NaAD).</text>
</comment>
<evidence type="ECO:0000256" key="10">
    <source>
        <dbReference type="HAMAP-Rule" id="MF_00244"/>
    </source>
</evidence>
<dbReference type="GO" id="GO:0004515">
    <property type="term" value="F:nicotinate-nucleotide adenylyltransferase activity"/>
    <property type="evidence" value="ECO:0007669"/>
    <property type="project" value="UniProtKB-UniRule"/>
</dbReference>
<evidence type="ECO:0000256" key="5">
    <source>
        <dbReference type="ARBA" id="ARBA00022695"/>
    </source>
</evidence>
<dbReference type="InterPro" id="IPR004821">
    <property type="entry name" value="Cyt_trans-like"/>
</dbReference>
<dbReference type="NCBIfam" id="TIGR00125">
    <property type="entry name" value="cyt_tran_rel"/>
    <property type="match status" value="1"/>
</dbReference>
<dbReference type="PANTHER" id="PTHR39321">
    <property type="entry name" value="NICOTINATE-NUCLEOTIDE ADENYLYLTRANSFERASE-RELATED"/>
    <property type="match status" value="1"/>
</dbReference>
<dbReference type="EMBL" id="QPJT01000009">
    <property type="protein sequence ID" value="RCX16924.1"/>
    <property type="molecule type" value="Genomic_DNA"/>
</dbReference>
<keyword evidence="3 10" id="KW-0662">Pyridine nucleotide biosynthesis</keyword>
<accession>A0A369BB77</accession>
<gene>
    <name evidence="10" type="primary">nadD</name>
    <name evidence="12" type="ORF">DFR58_109152</name>
</gene>
<evidence type="ECO:0000256" key="9">
    <source>
        <dbReference type="ARBA" id="ARBA00048721"/>
    </source>
</evidence>
<dbReference type="UniPathway" id="UPA00253">
    <property type="reaction ID" value="UER00332"/>
</dbReference>
<proteinExistence type="inferred from homology"/>
<evidence type="ECO:0000256" key="4">
    <source>
        <dbReference type="ARBA" id="ARBA00022679"/>
    </source>
</evidence>
<evidence type="ECO:0000259" key="11">
    <source>
        <dbReference type="Pfam" id="PF01467"/>
    </source>
</evidence>
<dbReference type="InterPro" id="IPR005248">
    <property type="entry name" value="NadD/NMNAT"/>
</dbReference>
<dbReference type="Proteomes" id="UP000253034">
    <property type="component" value="Unassembled WGS sequence"/>
</dbReference>
<dbReference type="Gene3D" id="3.40.50.620">
    <property type="entry name" value="HUPs"/>
    <property type="match status" value="1"/>
</dbReference>
<dbReference type="NCBIfam" id="TIGR00482">
    <property type="entry name" value="nicotinate (nicotinamide) nucleotide adenylyltransferase"/>
    <property type="match status" value="1"/>
</dbReference>
<dbReference type="Pfam" id="PF01467">
    <property type="entry name" value="CTP_transf_like"/>
    <property type="match status" value="1"/>
</dbReference>
<keyword evidence="5 10" id="KW-0548">Nucleotidyltransferase</keyword>